<reference evidence="5 6" key="1">
    <citation type="submission" date="2019-12" db="EMBL/GenBank/DDBJ databases">
        <title>Shinella kummerowiae sp. nov., a symbiotic bacterium isolated from root nodules of the herbal legume Kummerowia stipulacea.</title>
        <authorList>
            <person name="Gao J."/>
        </authorList>
    </citation>
    <scope>NUCLEOTIDE SEQUENCE [LARGE SCALE GENOMIC DNA]</scope>
    <source>
        <strain evidence="5 6">CCBAU 25048</strain>
    </source>
</reference>
<accession>A0A6N8SC78</accession>
<protein>
    <submittedName>
        <fullName evidence="5">Flavohemoglobin expression-modulating QEGLA motif protein</fullName>
    </submittedName>
</protein>
<name>A0A6N8SC78_9HYPH</name>
<dbReference type="Proteomes" id="UP000435802">
    <property type="component" value="Unassembled WGS sequence"/>
</dbReference>
<keyword evidence="2" id="KW-0645">Protease</keyword>
<dbReference type="AlphaFoldDB" id="A0A6N8SC78"/>
<dbReference type="InterPro" id="IPR012548">
    <property type="entry name" value="MATCAP"/>
</dbReference>
<dbReference type="RefSeq" id="WP_160860207.1">
    <property type="nucleotide sequence ID" value="NZ_WUMK01000005.1"/>
</dbReference>
<evidence type="ECO:0000313" key="6">
    <source>
        <dbReference type="Proteomes" id="UP000435802"/>
    </source>
</evidence>
<evidence type="ECO:0000256" key="4">
    <source>
        <dbReference type="ARBA" id="ARBA00023049"/>
    </source>
</evidence>
<evidence type="ECO:0000313" key="5">
    <source>
        <dbReference type="EMBL" id="MXN46685.1"/>
    </source>
</evidence>
<comment type="cofactor">
    <cofactor evidence="1">
        <name>Zn(2+)</name>
        <dbReference type="ChEBI" id="CHEBI:29105"/>
    </cofactor>
</comment>
<dbReference type="PANTHER" id="PTHR31817">
    <property type="match status" value="1"/>
</dbReference>
<dbReference type="NCBIfam" id="TIGR02421">
    <property type="entry name" value="QEGLA"/>
    <property type="match status" value="1"/>
</dbReference>
<evidence type="ECO:0000256" key="3">
    <source>
        <dbReference type="ARBA" id="ARBA00022801"/>
    </source>
</evidence>
<dbReference type="OrthoDB" id="9785840at2"/>
<comment type="caution">
    <text evidence="5">The sequence shown here is derived from an EMBL/GenBank/DDBJ whole genome shotgun (WGS) entry which is preliminary data.</text>
</comment>
<keyword evidence="6" id="KW-1185">Reference proteome</keyword>
<dbReference type="SMART" id="SM01154">
    <property type="entry name" value="DUF1704"/>
    <property type="match status" value="1"/>
</dbReference>
<proteinExistence type="predicted"/>
<evidence type="ECO:0000256" key="2">
    <source>
        <dbReference type="ARBA" id="ARBA00022670"/>
    </source>
</evidence>
<dbReference type="InterPro" id="IPR012656">
    <property type="entry name" value="CHP02421_QEGLA"/>
</dbReference>
<dbReference type="PANTHER" id="PTHR31817:SF0">
    <property type="entry name" value="CHROMOSOME UNDETERMINED SCAFFOLD_67, WHOLE GENOME SHOTGUN SEQUENCE"/>
    <property type="match status" value="1"/>
</dbReference>
<dbReference type="Pfam" id="PF08014">
    <property type="entry name" value="MATCAP"/>
    <property type="match status" value="1"/>
</dbReference>
<dbReference type="EMBL" id="WUMK01000005">
    <property type="protein sequence ID" value="MXN46685.1"/>
    <property type="molecule type" value="Genomic_DNA"/>
</dbReference>
<gene>
    <name evidence="5" type="ORF">GR138_15930</name>
</gene>
<dbReference type="GO" id="GO:0008237">
    <property type="term" value="F:metallopeptidase activity"/>
    <property type="evidence" value="ECO:0007669"/>
    <property type="project" value="UniProtKB-KW"/>
</dbReference>
<sequence length="631" mass="70791">MSPTRKVRKPRRKKEKSLAEEVVEALEAGKSVRRDLEGGRLHIDRPLPFLCLHVGEPDGHIVAREVAAANASYLLVSRIEDAVELIVPIADALRRKFGTFVLFDIDEFDRDRLLSDDAPFLQPFEVMLSATPGIAANRALEAFETAVKAFEARFRTPHVELCAADDDPCVRSELLALQLPLLTLRFAPIYRVTGSDATYPDLRERLIDNFLDAGLRAFAAFLDADGFPKPATYRAFGRKAFIDAVERADRGMDDVASSFDFLLAVTPINADAAWKEFKANKFEKPPRFLYRPLSLLVEQEKRRLYSIALDRLEDPVLHQIYREKQQELDLQLTLIAEREKARFVEFGRTLYGPVEPSLLKAAREVLDGTSDARRLPSLSDDDDEVVDCFYVEHRARSMMLDYHLRYDGFDAAIELRDDVPAGLLVSGRRLLISRRTRMMRHRVEALLSHEVGVHLLTYFNGSAQGLRVFRTGLSGYEGMQEGLAVFAEFLAGGFTPERLRLLAARVIGCDLMLAGASFAESFRVLVQDYDFDTEMAFGLLLRVFRGGGLAKDAIYLRGLLSLLSHLKAGGALDPFWMGKISASHFSVMEELGARGLLKAPILRPLCLETDRGRARLERARAGLTPLSMLEA</sequence>
<dbReference type="GO" id="GO:0006508">
    <property type="term" value="P:proteolysis"/>
    <property type="evidence" value="ECO:0007669"/>
    <property type="project" value="UniProtKB-KW"/>
</dbReference>
<keyword evidence="3" id="KW-0378">Hydrolase</keyword>
<evidence type="ECO:0000256" key="1">
    <source>
        <dbReference type="ARBA" id="ARBA00001947"/>
    </source>
</evidence>
<keyword evidence="4" id="KW-0482">Metalloprotease</keyword>
<dbReference type="GO" id="GO:0080164">
    <property type="term" value="P:regulation of nitric oxide metabolic process"/>
    <property type="evidence" value="ECO:0007669"/>
    <property type="project" value="TreeGrafter"/>
</dbReference>
<organism evidence="5 6">
    <name type="scientific">Shinella kummerowiae</name>
    <dbReference type="NCBI Taxonomy" id="417745"/>
    <lineage>
        <taxon>Bacteria</taxon>
        <taxon>Pseudomonadati</taxon>
        <taxon>Pseudomonadota</taxon>
        <taxon>Alphaproteobacteria</taxon>
        <taxon>Hyphomicrobiales</taxon>
        <taxon>Rhizobiaceae</taxon>
        <taxon>Shinella</taxon>
    </lineage>
</organism>